<keyword evidence="6 7" id="KW-0472">Membrane</keyword>
<evidence type="ECO:0000259" key="8">
    <source>
        <dbReference type="Pfam" id="PF03458"/>
    </source>
</evidence>
<organism evidence="9 10">
    <name type="scientific">Clostridium cavendishii DSM 21758</name>
    <dbReference type="NCBI Taxonomy" id="1121302"/>
    <lineage>
        <taxon>Bacteria</taxon>
        <taxon>Bacillati</taxon>
        <taxon>Bacillota</taxon>
        <taxon>Clostridia</taxon>
        <taxon>Eubacteriales</taxon>
        <taxon>Clostridiaceae</taxon>
        <taxon>Clostridium</taxon>
    </lineage>
</organism>
<keyword evidence="5 7" id="KW-1133">Transmembrane helix</keyword>
<evidence type="ECO:0000256" key="3">
    <source>
        <dbReference type="ARBA" id="ARBA00022475"/>
    </source>
</evidence>
<dbReference type="OrthoDB" id="9791874at2"/>
<dbReference type="EMBL" id="FQZB01000007">
    <property type="protein sequence ID" value="SHJ25843.1"/>
    <property type="molecule type" value="Genomic_DNA"/>
</dbReference>
<feature type="transmembrane region" description="Helical" evidence="7">
    <location>
        <begin position="6"/>
        <end position="24"/>
    </location>
</feature>
<dbReference type="GO" id="GO:0005886">
    <property type="term" value="C:plasma membrane"/>
    <property type="evidence" value="ECO:0007669"/>
    <property type="project" value="UniProtKB-SubCell"/>
</dbReference>
<evidence type="ECO:0000256" key="7">
    <source>
        <dbReference type="SAM" id="Phobius"/>
    </source>
</evidence>
<evidence type="ECO:0000256" key="1">
    <source>
        <dbReference type="ARBA" id="ARBA00004651"/>
    </source>
</evidence>
<gene>
    <name evidence="9" type="ORF">SAMN02745163_01585</name>
</gene>
<dbReference type="InterPro" id="IPR005115">
    <property type="entry name" value="Gly_transporter"/>
</dbReference>
<dbReference type="PANTHER" id="PTHR30506:SF3">
    <property type="entry name" value="UPF0126 INNER MEMBRANE PROTEIN YADS-RELATED"/>
    <property type="match status" value="1"/>
</dbReference>
<protein>
    <submittedName>
        <fullName evidence="9">Uncharacterized membrane protein YeiH</fullName>
    </submittedName>
</protein>
<evidence type="ECO:0000313" key="10">
    <source>
        <dbReference type="Proteomes" id="UP000184310"/>
    </source>
</evidence>
<feature type="transmembrane region" description="Helical" evidence="7">
    <location>
        <begin position="117"/>
        <end position="138"/>
    </location>
</feature>
<sequence length="211" mass="23190">MLLINIFEIIGTIAFAISGALVGIEKKLDIFGVTFLAITTAIGGGVFRDIIVGRTPPTAFNNPIYCVISIISAILTYLFYKKIHKFKNIILISDAIGLGIFTAVGANVAFFCSMNKPFIVICTGLVTGIGGGMLRDVFVKDIPFVFKKEIYAVASILGAISMYFLYDYLSNILSMYACFFVTFIIRILSIKYNLNLPVLDDKNIGFKSDEI</sequence>
<feature type="transmembrane region" description="Helical" evidence="7">
    <location>
        <begin position="31"/>
        <end position="50"/>
    </location>
</feature>
<evidence type="ECO:0000256" key="5">
    <source>
        <dbReference type="ARBA" id="ARBA00022989"/>
    </source>
</evidence>
<accession>A0A1M6HUI7</accession>
<comment type="subcellular location">
    <subcellularLocation>
        <location evidence="1">Cell membrane</location>
        <topology evidence="1">Multi-pass membrane protein</topology>
    </subcellularLocation>
</comment>
<evidence type="ECO:0000256" key="2">
    <source>
        <dbReference type="ARBA" id="ARBA00008193"/>
    </source>
</evidence>
<comment type="similarity">
    <text evidence="2">Belongs to the UPF0126 family.</text>
</comment>
<dbReference type="STRING" id="1121302.SAMN02745163_01585"/>
<feature type="transmembrane region" description="Helical" evidence="7">
    <location>
        <begin position="150"/>
        <end position="166"/>
    </location>
</feature>
<dbReference type="PANTHER" id="PTHR30506">
    <property type="entry name" value="INNER MEMBRANE PROTEIN"/>
    <property type="match status" value="1"/>
</dbReference>
<evidence type="ECO:0000256" key="6">
    <source>
        <dbReference type="ARBA" id="ARBA00023136"/>
    </source>
</evidence>
<evidence type="ECO:0000313" key="9">
    <source>
        <dbReference type="EMBL" id="SHJ25843.1"/>
    </source>
</evidence>
<feature type="domain" description="Glycine transporter" evidence="8">
    <location>
        <begin position="6"/>
        <end position="80"/>
    </location>
</feature>
<reference evidence="9 10" key="1">
    <citation type="submission" date="2016-11" db="EMBL/GenBank/DDBJ databases">
        <authorList>
            <person name="Jaros S."/>
            <person name="Januszkiewicz K."/>
            <person name="Wedrychowicz H."/>
        </authorList>
    </citation>
    <scope>NUCLEOTIDE SEQUENCE [LARGE SCALE GENOMIC DNA]</scope>
    <source>
        <strain evidence="9 10">DSM 21758</strain>
    </source>
</reference>
<dbReference type="AlphaFoldDB" id="A0A1M6HUI7"/>
<dbReference type="Proteomes" id="UP000184310">
    <property type="component" value="Unassembled WGS sequence"/>
</dbReference>
<feature type="domain" description="Glycine transporter" evidence="8">
    <location>
        <begin position="92"/>
        <end position="166"/>
    </location>
</feature>
<feature type="transmembrane region" description="Helical" evidence="7">
    <location>
        <begin position="62"/>
        <end position="80"/>
    </location>
</feature>
<dbReference type="RefSeq" id="WP_072986140.1">
    <property type="nucleotide sequence ID" value="NZ_FQZB01000007.1"/>
</dbReference>
<keyword evidence="3" id="KW-1003">Cell membrane</keyword>
<name>A0A1M6HUI7_9CLOT</name>
<keyword evidence="10" id="KW-1185">Reference proteome</keyword>
<proteinExistence type="inferred from homology"/>
<feature type="transmembrane region" description="Helical" evidence="7">
    <location>
        <begin position="172"/>
        <end position="189"/>
    </location>
</feature>
<dbReference type="Pfam" id="PF03458">
    <property type="entry name" value="Gly_transporter"/>
    <property type="match status" value="2"/>
</dbReference>
<keyword evidence="4 7" id="KW-0812">Transmembrane</keyword>
<evidence type="ECO:0000256" key="4">
    <source>
        <dbReference type="ARBA" id="ARBA00022692"/>
    </source>
</evidence>
<feature type="transmembrane region" description="Helical" evidence="7">
    <location>
        <begin position="89"/>
        <end position="111"/>
    </location>
</feature>